<dbReference type="AlphaFoldDB" id="A0A1G9EUZ4"/>
<feature type="transmembrane region" description="Helical" evidence="1">
    <location>
        <begin position="12"/>
        <end position="30"/>
    </location>
</feature>
<accession>A0A1G9EUZ4</accession>
<dbReference type="InterPro" id="IPR001763">
    <property type="entry name" value="Rhodanese-like_dom"/>
</dbReference>
<dbReference type="Gene3D" id="3.40.250.10">
    <property type="entry name" value="Rhodanese-like domain"/>
    <property type="match status" value="1"/>
</dbReference>
<keyword evidence="1" id="KW-0472">Membrane</keyword>
<dbReference type="SMART" id="SM00450">
    <property type="entry name" value="RHOD"/>
    <property type="match status" value="1"/>
</dbReference>
<sequence length="140" mass="15439">METHVEFLKQNILLIGLAVGSGLALLWPMLNRSAAGSALISVTEAVMLMSRKSVLVLDVREPDEFAQGHLQGARNVPLSQLAARSKELEKFRDKPVLVVCQRGSRARTACRMLKDQQFTSLHQLKGGMQAWLDAKMPTGK</sequence>
<dbReference type="EMBL" id="FNFX01000005">
    <property type="protein sequence ID" value="SDK79858.1"/>
    <property type="molecule type" value="Genomic_DNA"/>
</dbReference>
<reference evidence="4" key="1">
    <citation type="submission" date="2016-10" db="EMBL/GenBank/DDBJ databases">
        <authorList>
            <person name="Varghese N."/>
            <person name="Submissions S."/>
        </authorList>
    </citation>
    <scope>NUCLEOTIDE SEQUENCE [LARGE SCALE GENOMIC DNA]</scope>
    <source>
        <strain evidence="4">CBMB127</strain>
    </source>
</reference>
<dbReference type="PANTHER" id="PTHR43031">
    <property type="entry name" value="FAD-DEPENDENT OXIDOREDUCTASE"/>
    <property type="match status" value="1"/>
</dbReference>
<evidence type="ECO:0000313" key="3">
    <source>
        <dbReference type="EMBL" id="SDK79858.1"/>
    </source>
</evidence>
<dbReference type="Pfam" id="PF00581">
    <property type="entry name" value="Rhodanese"/>
    <property type="match status" value="1"/>
</dbReference>
<evidence type="ECO:0000259" key="2">
    <source>
        <dbReference type="PROSITE" id="PS50206"/>
    </source>
</evidence>
<dbReference type="CDD" id="cd00158">
    <property type="entry name" value="RHOD"/>
    <property type="match status" value="1"/>
</dbReference>
<dbReference type="InterPro" id="IPR050229">
    <property type="entry name" value="GlpE_sulfurtransferase"/>
</dbReference>
<dbReference type="PANTHER" id="PTHR43031:SF1">
    <property type="entry name" value="PYRIDINE NUCLEOTIDE-DISULPHIDE OXIDOREDUCTASE"/>
    <property type="match status" value="1"/>
</dbReference>
<proteinExistence type="predicted"/>
<evidence type="ECO:0000256" key="1">
    <source>
        <dbReference type="SAM" id="Phobius"/>
    </source>
</evidence>
<dbReference type="SUPFAM" id="SSF52821">
    <property type="entry name" value="Rhodanese/Cell cycle control phosphatase"/>
    <property type="match status" value="1"/>
</dbReference>
<keyword evidence="4" id="KW-1185">Reference proteome</keyword>
<dbReference type="InterPro" id="IPR036873">
    <property type="entry name" value="Rhodanese-like_dom_sf"/>
</dbReference>
<dbReference type="GO" id="GO:0016740">
    <property type="term" value="F:transferase activity"/>
    <property type="evidence" value="ECO:0007669"/>
    <property type="project" value="UniProtKB-KW"/>
</dbReference>
<keyword evidence="3" id="KW-0808">Transferase</keyword>
<keyword evidence="1" id="KW-1133">Transmembrane helix</keyword>
<dbReference type="STRING" id="492660.SAMN05192566_2466"/>
<organism evidence="3 4">
    <name type="scientific">Methylophilus rhizosphaerae</name>
    <dbReference type="NCBI Taxonomy" id="492660"/>
    <lineage>
        <taxon>Bacteria</taxon>
        <taxon>Pseudomonadati</taxon>
        <taxon>Pseudomonadota</taxon>
        <taxon>Betaproteobacteria</taxon>
        <taxon>Nitrosomonadales</taxon>
        <taxon>Methylophilaceae</taxon>
        <taxon>Methylophilus</taxon>
    </lineage>
</organism>
<keyword evidence="1" id="KW-0812">Transmembrane</keyword>
<dbReference type="Proteomes" id="UP000198629">
    <property type="component" value="Unassembled WGS sequence"/>
</dbReference>
<gene>
    <name evidence="3" type="ORF">SAMN05192566_2466</name>
</gene>
<protein>
    <submittedName>
        <fullName evidence="3">Rhodanese-related sulfurtransferase</fullName>
    </submittedName>
</protein>
<evidence type="ECO:0000313" key="4">
    <source>
        <dbReference type="Proteomes" id="UP000198629"/>
    </source>
</evidence>
<feature type="domain" description="Rhodanese" evidence="2">
    <location>
        <begin position="50"/>
        <end position="140"/>
    </location>
</feature>
<name>A0A1G9EUZ4_9PROT</name>
<dbReference type="RefSeq" id="WP_425412907.1">
    <property type="nucleotide sequence ID" value="NZ_FNFX01000005.1"/>
</dbReference>
<dbReference type="PROSITE" id="PS50206">
    <property type="entry name" value="RHODANESE_3"/>
    <property type="match status" value="1"/>
</dbReference>